<keyword evidence="1 2" id="KW-0597">Phosphoprotein</keyword>
<proteinExistence type="predicted"/>
<gene>
    <name evidence="4" type="ORF">C7391_1007</name>
</gene>
<sequence length="120" mass="13746">MKQILLIEDNIMNSELVKDILEMENYEITCTADGMDALDILEKESFDLILTDINLPKMDGLELVKHIRSDMDPNIKVIAISSDTLTKDGRQFTDVGFDGFIQKPFKIGEFRKYIKSLLDD</sequence>
<dbReference type="RefSeq" id="WP_133517458.1">
    <property type="nucleotide sequence ID" value="NZ_JAHDUW010000003.1"/>
</dbReference>
<dbReference type="EMBL" id="SNYS01000008">
    <property type="protein sequence ID" value="TDQ68811.1"/>
    <property type="molecule type" value="Genomic_DNA"/>
</dbReference>
<reference evidence="4 5" key="1">
    <citation type="submission" date="2019-03" db="EMBL/GenBank/DDBJ databases">
        <title>Genomic Encyclopedia of Type Strains, Phase IV (KMG-IV): sequencing the most valuable type-strain genomes for metagenomic binning, comparative biology and taxonomic classification.</title>
        <authorList>
            <person name="Goeker M."/>
        </authorList>
    </citation>
    <scope>NUCLEOTIDE SEQUENCE [LARGE SCALE GENOMIC DNA]</scope>
    <source>
        <strain evidence="4 5">DSM 13328</strain>
    </source>
</reference>
<dbReference type="SUPFAM" id="SSF52172">
    <property type="entry name" value="CheY-like"/>
    <property type="match status" value="1"/>
</dbReference>
<keyword evidence="5" id="KW-1185">Reference proteome</keyword>
<evidence type="ECO:0000313" key="4">
    <source>
        <dbReference type="EMBL" id="TDQ68811.1"/>
    </source>
</evidence>
<dbReference type="AlphaFoldDB" id="A0A484F6R0"/>
<evidence type="ECO:0000256" key="2">
    <source>
        <dbReference type="PROSITE-ProRule" id="PRU00169"/>
    </source>
</evidence>
<accession>A0A484F6R0</accession>
<dbReference type="CDD" id="cd17546">
    <property type="entry name" value="REC_hyHK_CKI1_RcsC-like"/>
    <property type="match status" value="1"/>
</dbReference>
<dbReference type="InterPro" id="IPR050595">
    <property type="entry name" value="Bact_response_regulator"/>
</dbReference>
<dbReference type="PANTHER" id="PTHR44591:SF3">
    <property type="entry name" value="RESPONSE REGULATORY DOMAIN-CONTAINING PROTEIN"/>
    <property type="match status" value="1"/>
</dbReference>
<evidence type="ECO:0000259" key="3">
    <source>
        <dbReference type="PROSITE" id="PS50110"/>
    </source>
</evidence>
<feature type="modified residue" description="4-aspartylphosphate" evidence="2">
    <location>
        <position position="52"/>
    </location>
</feature>
<feature type="domain" description="Response regulatory" evidence="3">
    <location>
        <begin position="3"/>
        <end position="118"/>
    </location>
</feature>
<dbReference type="SMART" id="SM00448">
    <property type="entry name" value="REC"/>
    <property type="match status" value="1"/>
</dbReference>
<evidence type="ECO:0000313" key="5">
    <source>
        <dbReference type="Proteomes" id="UP000294855"/>
    </source>
</evidence>
<protein>
    <submittedName>
        <fullName evidence="4">Two-component system cell cycle response regulator DivK</fullName>
    </submittedName>
</protein>
<dbReference type="PROSITE" id="PS50110">
    <property type="entry name" value="RESPONSE_REGULATORY"/>
    <property type="match status" value="1"/>
</dbReference>
<dbReference type="Proteomes" id="UP000294855">
    <property type="component" value="Unassembled WGS sequence"/>
</dbReference>
<organism evidence="4 5">
    <name type="scientific">Methanimicrococcus blatticola</name>
    <dbReference type="NCBI Taxonomy" id="91560"/>
    <lineage>
        <taxon>Archaea</taxon>
        <taxon>Methanobacteriati</taxon>
        <taxon>Methanobacteriota</taxon>
        <taxon>Stenosarchaea group</taxon>
        <taxon>Methanomicrobia</taxon>
        <taxon>Methanosarcinales</taxon>
        <taxon>Methanosarcinaceae</taxon>
        <taxon>Methanimicrococcus</taxon>
    </lineage>
</organism>
<dbReference type="PANTHER" id="PTHR44591">
    <property type="entry name" value="STRESS RESPONSE REGULATOR PROTEIN 1"/>
    <property type="match status" value="1"/>
</dbReference>
<dbReference type="InterPro" id="IPR011006">
    <property type="entry name" value="CheY-like_superfamily"/>
</dbReference>
<dbReference type="Gene3D" id="3.40.50.2300">
    <property type="match status" value="1"/>
</dbReference>
<dbReference type="OrthoDB" id="9652at2157"/>
<evidence type="ECO:0000256" key="1">
    <source>
        <dbReference type="ARBA" id="ARBA00022553"/>
    </source>
</evidence>
<dbReference type="GO" id="GO:0000160">
    <property type="term" value="P:phosphorelay signal transduction system"/>
    <property type="evidence" value="ECO:0007669"/>
    <property type="project" value="InterPro"/>
</dbReference>
<name>A0A484F6R0_9EURY</name>
<comment type="caution">
    <text evidence="4">The sequence shown here is derived from an EMBL/GenBank/DDBJ whole genome shotgun (WGS) entry which is preliminary data.</text>
</comment>
<dbReference type="Pfam" id="PF00072">
    <property type="entry name" value="Response_reg"/>
    <property type="match status" value="1"/>
</dbReference>
<dbReference type="InterPro" id="IPR001789">
    <property type="entry name" value="Sig_transdc_resp-reg_receiver"/>
</dbReference>